<protein>
    <submittedName>
        <fullName evidence="3">Zinc finger and BTB domain-containing protein 49</fullName>
    </submittedName>
</protein>
<dbReference type="AlphaFoldDB" id="A0A226D004"/>
<dbReference type="Pfam" id="PF00096">
    <property type="entry name" value="zf-C2H2"/>
    <property type="match status" value="1"/>
</dbReference>
<reference evidence="3 4" key="1">
    <citation type="submission" date="2015-12" db="EMBL/GenBank/DDBJ databases">
        <title>The genome of Folsomia candida.</title>
        <authorList>
            <person name="Faddeeva A."/>
            <person name="Derks M.F."/>
            <person name="Anvar Y."/>
            <person name="Smit S."/>
            <person name="Van Straalen N."/>
            <person name="Roelofs D."/>
        </authorList>
    </citation>
    <scope>NUCLEOTIDE SEQUENCE [LARGE SCALE GENOMIC DNA]</scope>
    <source>
        <strain evidence="3 4">VU population</strain>
        <tissue evidence="3">Whole body</tissue>
    </source>
</reference>
<dbReference type="InterPro" id="IPR005135">
    <property type="entry name" value="Endo/exonuclease/phosphatase"/>
</dbReference>
<dbReference type="SUPFAM" id="SSF56219">
    <property type="entry name" value="DNase I-like"/>
    <property type="match status" value="1"/>
</dbReference>
<dbReference type="Pfam" id="PF03372">
    <property type="entry name" value="Exo_endo_phos"/>
    <property type="match status" value="1"/>
</dbReference>
<dbReference type="GO" id="GO:0003824">
    <property type="term" value="F:catalytic activity"/>
    <property type="evidence" value="ECO:0007669"/>
    <property type="project" value="InterPro"/>
</dbReference>
<evidence type="ECO:0000259" key="1">
    <source>
        <dbReference type="Pfam" id="PF00096"/>
    </source>
</evidence>
<proteinExistence type="predicted"/>
<evidence type="ECO:0000313" key="4">
    <source>
        <dbReference type="Proteomes" id="UP000198287"/>
    </source>
</evidence>
<feature type="domain" description="Endonuclease/exonuclease/phosphatase" evidence="2">
    <location>
        <begin position="9"/>
        <end position="257"/>
    </location>
</feature>
<sequence length="413" mass="47476">MVQMLHYHSWNADGITKEKITKMMHHWKDSDLIFIQETKLPAKDERMIADFLKQQYGYDSIFHPSIQWKSDPSKWGYGVCVFYKHVRVQLRMLRSSNPNLPLDPERLMMVKVNCDLLDKEILFFNIYFPAQNTSRISRSAEQQKWLTTINVLCRQHADEHCIWLGDFNMQKLKPGKQADIRSKLFGQLQKIIKKHGFRNVADKLWQPNVFTRHAPHDSNKVNHITSTLDYVITSKSIQELNQTCVPLYDMDLSLSDHINIKCSNKIATLLDFSMPFLKRVVLSPPTIVRKDFVELKCNRCGYKPTAGKAAQGNLRKHDAKCTGPKETVCPDCNIEYGNPGNLARHIQMGLCAASAYETICSDCGMDFNSFHNLKIHRGMKTCCKDRNPVPVCLKCNKNYGNMGALATHKKYGC</sequence>
<feature type="domain" description="C2H2-type" evidence="1">
    <location>
        <begin position="328"/>
        <end position="348"/>
    </location>
</feature>
<name>A0A226D004_FOLCA</name>
<dbReference type="Gene3D" id="3.60.10.10">
    <property type="entry name" value="Endonuclease/exonuclease/phosphatase"/>
    <property type="match status" value="1"/>
</dbReference>
<evidence type="ECO:0000313" key="3">
    <source>
        <dbReference type="EMBL" id="OXA38905.1"/>
    </source>
</evidence>
<accession>A0A226D004</accession>
<keyword evidence="4" id="KW-1185">Reference proteome</keyword>
<evidence type="ECO:0000259" key="2">
    <source>
        <dbReference type="Pfam" id="PF03372"/>
    </source>
</evidence>
<comment type="caution">
    <text evidence="3">The sequence shown here is derived from an EMBL/GenBank/DDBJ whole genome shotgun (WGS) entry which is preliminary data.</text>
</comment>
<dbReference type="Proteomes" id="UP000198287">
    <property type="component" value="Unassembled WGS sequence"/>
</dbReference>
<gene>
    <name evidence="3" type="ORF">Fcan01_26275</name>
</gene>
<dbReference type="InterPro" id="IPR013087">
    <property type="entry name" value="Znf_C2H2_type"/>
</dbReference>
<dbReference type="EMBL" id="LNIX01000042">
    <property type="protein sequence ID" value="OXA38905.1"/>
    <property type="molecule type" value="Genomic_DNA"/>
</dbReference>
<organism evidence="3 4">
    <name type="scientific">Folsomia candida</name>
    <name type="common">Springtail</name>
    <dbReference type="NCBI Taxonomy" id="158441"/>
    <lineage>
        <taxon>Eukaryota</taxon>
        <taxon>Metazoa</taxon>
        <taxon>Ecdysozoa</taxon>
        <taxon>Arthropoda</taxon>
        <taxon>Hexapoda</taxon>
        <taxon>Collembola</taxon>
        <taxon>Entomobryomorpha</taxon>
        <taxon>Isotomoidea</taxon>
        <taxon>Isotomidae</taxon>
        <taxon>Proisotominae</taxon>
        <taxon>Folsomia</taxon>
    </lineage>
</organism>
<dbReference type="InterPro" id="IPR036691">
    <property type="entry name" value="Endo/exonu/phosph_ase_sf"/>
</dbReference>